<dbReference type="InterPro" id="IPR038081">
    <property type="entry name" value="CalX-like_sf"/>
</dbReference>
<keyword evidence="2" id="KW-0677">Repeat</keyword>
<sequence length="828" mass="90398">MPRRRPRPRAFAPEILEARRLLAYVPGPVFAIDQATAGDQSGARTAVDLRGRVIVAWEAGDGSGRGVYARRFESGGAPLGDAFRLNDATAGDQVSPRIAVDRSGAIVVAWWSDSQLDFRRYDRDGTPIGGVQALPGTEGFSPRFELAGVDADGFLIYAEGFQFRWYTLDGTLESARTLDPTSEGWTAVESTAPDRVKWSNLAFYATVTWTDVRARQEGATTVYDVQIMQASIHARELSGGAPSVVATESGLADADLANGLNPWILTDSGAKFIAWRDRASFGPVIRLKEPAYPDWPVQEFGDATDGTPTTIAPGLFPNAFMVHFVRPGEAGPDASYYRLWTTYHFKQTHTYWVPYGSPTPTPDVPPGSFDSLSIIATSGSDFWFLHRSPAGELLAQRYYADEIASKIGFVAYTPDVGESDGEAVVWLHRGGDLSQPATIAYAAVEDRYQTFYRVGLAGYDFTPVTGEVVFEPGRSEASFVVPILDDDVPDGDKTVRLLIGAPGTSPDGWTTYNLLKILDKDDPARRDLAFFDYGAAGLWTWNQVEGWRKINDVDPVQVLATSDREAFVDFGAAGLWRWDALRSWVKLNDLAPEHMADGVDSTSSSPSIPRHSLFLDYGPQGLWSWSELRGWAKLNDADPVRMIADEQALFLDFGPAGLWAWQETNRYTFISPDVPQAMTSLDGRLYLDYGPAGLWRWQAGAPNWIKINGADPEAMAVGADGLFVDYGPYGLWRWDATNGMAPLSGDDPSTLAVAQGGLFAAFARGGLRLWTPAGGWAPLNDVAPAAIATSPNVDDAILDYGPAGLWRWSPASGWRKINDVSPRAVARM</sequence>
<feature type="domain" description="Calx-beta" evidence="4">
    <location>
        <begin position="394"/>
        <end position="500"/>
    </location>
</feature>
<organism evidence="5 6">
    <name type="scientific">Paludisphaera mucosa</name>
    <dbReference type="NCBI Taxonomy" id="3030827"/>
    <lineage>
        <taxon>Bacteria</taxon>
        <taxon>Pseudomonadati</taxon>
        <taxon>Planctomycetota</taxon>
        <taxon>Planctomycetia</taxon>
        <taxon>Isosphaerales</taxon>
        <taxon>Isosphaeraceae</taxon>
        <taxon>Paludisphaera</taxon>
    </lineage>
</organism>
<dbReference type="InterPro" id="IPR003644">
    <property type="entry name" value="Calx_beta"/>
</dbReference>
<comment type="caution">
    <text evidence="5">The sequence shown here is derived from an EMBL/GenBank/DDBJ whole genome shotgun (WGS) entry which is preliminary data.</text>
</comment>
<evidence type="ECO:0000256" key="2">
    <source>
        <dbReference type="ARBA" id="ARBA00022737"/>
    </source>
</evidence>
<dbReference type="Gene3D" id="2.60.40.2030">
    <property type="match status" value="1"/>
</dbReference>
<evidence type="ECO:0000259" key="4">
    <source>
        <dbReference type="SMART" id="SM00237"/>
    </source>
</evidence>
<dbReference type="Pfam" id="PF03160">
    <property type="entry name" value="Calx-beta"/>
    <property type="match status" value="1"/>
</dbReference>
<name>A0ABT6FJE5_9BACT</name>
<proteinExistence type="predicted"/>
<dbReference type="SMART" id="SM00237">
    <property type="entry name" value="Calx_beta"/>
    <property type="match status" value="1"/>
</dbReference>
<evidence type="ECO:0000256" key="1">
    <source>
        <dbReference type="ARBA" id="ARBA00022729"/>
    </source>
</evidence>
<evidence type="ECO:0000313" key="6">
    <source>
        <dbReference type="Proteomes" id="UP001216907"/>
    </source>
</evidence>
<dbReference type="Proteomes" id="UP001216907">
    <property type="component" value="Unassembled WGS sequence"/>
</dbReference>
<dbReference type="EMBL" id="JARRAG010000002">
    <property type="protein sequence ID" value="MDG3007510.1"/>
    <property type="molecule type" value="Genomic_DNA"/>
</dbReference>
<reference evidence="5 6" key="1">
    <citation type="submission" date="2023-03" db="EMBL/GenBank/DDBJ databases">
        <title>Paludisphaera mucosa sp. nov. a novel planctomycete from northern fen.</title>
        <authorList>
            <person name="Ivanova A."/>
        </authorList>
    </citation>
    <scope>NUCLEOTIDE SEQUENCE [LARGE SCALE GENOMIC DNA]</scope>
    <source>
        <strain evidence="5 6">Pla2</strain>
    </source>
</reference>
<keyword evidence="6" id="KW-1185">Reference proteome</keyword>
<accession>A0ABT6FJE5</accession>
<keyword evidence="1" id="KW-0732">Signal</keyword>
<dbReference type="SUPFAM" id="SSF141072">
    <property type="entry name" value="CalX-like"/>
    <property type="match status" value="1"/>
</dbReference>
<evidence type="ECO:0000256" key="3">
    <source>
        <dbReference type="ARBA" id="ARBA00022837"/>
    </source>
</evidence>
<dbReference type="RefSeq" id="WP_277863788.1">
    <property type="nucleotide sequence ID" value="NZ_JARRAG010000002.1"/>
</dbReference>
<gene>
    <name evidence="5" type="ORF">PZE19_27425</name>
</gene>
<evidence type="ECO:0000313" key="5">
    <source>
        <dbReference type="EMBL" id="MDG3007510.1"/>
    </source>
</evidence>
<keyword evidence="3" id="KW-0106">Calcium</keyword>
<protein>
    <submittedName>
        <fullName evidence="5">Calx-beta domain-containing protein</fullName>
    </submittedName>
</protein>